<feature type="transmembrane region" description="Helical" evidence="1">
    <location>
        <begin position="193"/>
        <end position="218"/>
    </location>
</feature>
<feature type="transmembrane region" description="Helical" evidence="1">
    <location>
        <begin position="125"/>
        <end position="145"/>
    </location>
</feature>
<dbReference type="EMBL" id="MFMU01000019">
    <property type="protein sequence ID" value="OGG92828.1"/>
    <property type="molecule type" value="Genomic_DNA"/>
</dbReference>
<dbReference type="Pfam" id="PF05552">
    <property type="entry name" value="MS_channel_1st_1"/>
    <property type="match status" value="1"/>
</dbReference>
<protein>
    <recommendedName>
        <fullName evidence="4">Small-conductance mechanosensitive ion channel</fullName>
    </recommendedName>
</protein>
<dbReference type="Gene3D" id="1.10.287.1260">
    <property type="match status" value="1"/>
</dbReference>
<feature type="transmembrane region" description="Helical" evidence="1">
    <location>
        <begin position="90"/>
        <end position="113"/>
    </location>
</feature>
<keyword evidence="1" id="KW-0812">Transmembrane</keyword>
<evidence type="ECO:0000313" key="3">
    <source>
        <dbReference type="Proteomes" id="UP000176867"/>
    </source>
</evidence>
<keyword evidence="1" id="KW-0472">Membrane</keyword>
<feature type="transmembrane region" description="Helical" evidence="1">
    <location>
        <begin position="17"/>
        <end position="41"/>
    </location>
</feature>
<proteinExistence type="predicted"/>
<feature type="transmembrane region" description="Helical" evidence="1">
    <location>
        <begin position="166"/>
        <end position="187"/>
    </location>
</feature>
<dbReference type="GO" id="GO:0008381">
    <property type="term" value="F:mechanosensitive monoatomic ion channel activity"/>
    <property type="evidence" value="ECO:0007669"/>
    <property type="project" value="InterPro"/>
</dbReference>
<dbReference type="AlphaFoldDB" id="A0A1F6G3X9"/>
<dbReference type="PANTHER" id="PTHR30221">
    <property type="entry name" value="SMALL-CONDUCTANCE MECHANOSENSITIVE CHANNEL"/>
    <property type="match status" value="1"/>
</dbReference>
<comment type="caution">
    <text evidence="2">The sequence shown here is derived from an EMBL/GenBank/DDBJ whole genome shotgun (WGS) entry which is preliminary data.</text>
</comment>
<name>A0A1F6G3X9_9BACT</name>
<organism evidence="2 3">
    <name type="scientific">Candidatus Kaiserbacteria bacterium RIFOXYD1_FULL_47_14</name>
    <dbReference type="NCBI Taxonomy" id="1798533"/>
    <lineage>
        <taxon>Bacteria</taxon>
        <taxon>Candidatus Kaiseribacteriota</taxon>
    </lineage>
</organism>
<dbReference type="InterPro" id="IPR008910">
    <property type="entry name" value="MSC_TM_helix"/>
</dbReference>
<dbReference type="Proteomes" id="UP000176867">
    <property type="component" value="Unassembled WGS sequence"/>
</dbReference>
<dbReference type="PANTHER" id="PTHR30221:SF1">
    <property type="entry name" value="SMALL-CONDUCTANCE MECHANOSENSITIVE CHANNEL"/>
    <property type="match status" value="1"/>
</dbReference>
<gene>
    <name evidence="2" type="ORF">A2609_03605</name>
</gene>
<evidence type="ECO:0000313" key="2">
    <source>
        <dbReference type="EMBL" id="OGG92828.1"/>
    </source>
</evidence>
<dbReference type="InterPro" id="IPR045275">
    <property type="entry name" value="MscS_archaea/bacteria_type"/>
</dbReference>
<reference evidence="2 3" key="1">
    <citation type="journal article" date="2016" name="Nat. Commun.">
        <title>Thousands of microbial genomes shed light on interconnected biogeochemical processes in an aquifer system.</title>
        <authorList>
            <person name="Anantharaman K."/>
            <person name="Brown C.T."/>
            <person name="Hug L.A."/>
            <person name="Sharon I."/>
            <person name="Castelle C.J."/>
            <person name="Probst A.J."/>
            <person name="Thomas B.C."/>
            <person name="Singh A."/>
            <person name="Wilkins M.J."/>
            <person name="Karaoz U."/>
            <person name="Brodie E.L."/>
            <person name="Williams K.H."/>
            <person name="Hubbard S.S."/>
            <person name="Banfield J.F."/>
        </authorList>
    </citation>
    <scope>NUCLEOTIDE SEQUENCE [LARGE SCALE GENOMIC DNA]</scope>
</reference>
<evidence type="ECO:0000256" key="1">
    <source>
        <dbReference type="SAM" id="Phobius"/>
    </source>
</evidence>
<evidence type="ECO:0008006" key="4">
    <source>
        <dbReference type="Google" id="ProtNLM"/>
    </source>
</evidence>
<sequence>MVFNTWADVLSKSFQNLFYGLVAFIPNLVIAIVIFIVGWLVGVGLSRVAVQIVNALRVDQALRATGLERVLSRAGFELSSGKFLGALVKWFFIIVFLVASLDVLHLTVVNLFISDVVLGYLPQVIVAVLILLVAAVVAEAMEHVVRGSAKAASLRAAGFLGKVTRYSIWIFAILAALAQLNVATAFVQTLFTGVVIAVALALGLSFGLGGQTAAARYLENLRSEIKD</sequence>
<dbReference type="STRING" id="1798533.A2609_03605"/>
<accession>A0A1F6G3X9</accession>
<keyword evidence="1" id="KW-1133">Transmembrane helix</keyword>